<dbReference type="Gene3D" id="1.20.5.1930">
    <property type="match status" value="1"/>
</dbReference>
<evidence type="ECO:0000256" key="4">
    <source>
        <dbReference type="ARBA" id="ARBA00022679"/>
    </source>
</evidence>
<dbReference type="InterPro" id="IPR036890">
    <property type="entry name" value="HATPase_C_sf"/>
</dbReference>
<dbReference type="InterPro" id="IPR050482">
    <property type="entry name" value="Sensor_HK_TwoCompSys"/>
</dbReference>
<dbReference type="STRING" id="504798.SAMN05421871_107200"/>
<keyword evidence="9" id="KW-0472">Membrane</keyword>
<evidence type="ECO:0000256" key="7">
    <source>
        <dbReference type="ARBA" id="ARBA00022840"/>
    </source>
</evidence>
<keyword evidence="9" id="KW-1133">Transmembrane helix</keyword>
<evidence type="ECO:0000256" key="9">
    <source>
        <dbReference type="SAM" id="Phobius"/>
    </source>
</evidence>
<dbReference type="Gene3D" id="3.30.565.10">
    <property type="entry name" value="Histidine kinase-like ATPase, C-terminal domain"/>
    <property type="match status" value="1"/>
</dbReference>
<keyword evidence="5" id="KW-0547">Nucleotide-binding</keyword>
<dbReference type="EC" id="2.7.13.3" evidence="2"/>
<dbReference type="PANTHER" id="PTHR24421">
    <property type="entry name" value="NITRATE/NITRITE SENSOR PROTEIN NARX-RELATED"/>
    <property type="match status" value="1"/>
</dbReference>
<feature type="transmembrane region" description="Helical" evidence="9">
    <location>
        <begin position="20"/>
        <end position="43"/>
    </location>
</feature>
<feature type="domain" description="Signal transduction histidine kinase subgroup 3 dimerisation and phosphoacceptor" evidence="10">
    <location>
        <begin position="211"/>
        <end position="276"/>
    </location>
</feature>
<keyword evidence="3" id="KW-0597">Phosphoprotein</keyword>
<dbReference type="OrthoDB" id="227596at2"/>
<keyword evidence="8" id="KW-0902">Two-component regulatory system</keyword>
<organism evidence="11 12">
    <name type="scientific">Actinokineospora alba</name>
    <dbReference type="NCBI Taxonomy" id="504798"/>
    <lineage>
        <taxon>Bacteria</taxon>
        <taxon>Bacillati</taxon>
        <taxon>Actinomycetota</taxon>
        <taxon>Actinomycetes</taxon>
        <taxon>Pseudonocardiales</taxon>
        <taxon>Pseudonocardiaceae</taxon>
        <taxon>Actinokineospora</taxon>
    </lineage>
</organism>
<dbReference type="Proteomes" id="UP000199651">
    <property type="component" value="Unassembled WGS sequence"/>
</dbReference>
<evidence type="ECO:0000256" key="1">
    <source>
        <dbReference type="ARBA" id="ARBA00000085"/>
    </source>
</evidence>
<keyword evidence="6 11" id="KW-0418">Kinase</keyword>
<dbReference type="EMBL" id="FNJB01000020">
    <property type="protein sequence ID" value="SDP89128.1"/>
    <property type="molecule type" value="Genomic_DNA"/>
</dbReference>
<feature type="transmembrane region" description="Helical" evidence="9">
    <location>
        <begin position="114"/>
        <end position="137"/>
    </location>
</feature>
<dbReference type="SUPFAM" id="SSF55874">
    <property type="entry name" value="ATPase domain of HSP90 chaperone/DNA topoisomerase II/histidine kinase"/>
    <property type="match status" value="1"/>
</dbReference>
<dbReference type="GO" id="GO:0000155">
    <property type="term" value="F:phosphorelay sensor kinase activity"/>
    <property type="evidence" value="ECO:0007669"/>
    <property type="project" value="InterPro"/>
</dbReference>
<dbReference type="AlphaFoldDB" id="A0A1H0WEV8"/>
<feature type="transmembrane region" description="Helical" evidence="9">
    <location>
        <begin position="157"/>
        <end position="184"/>
    </location>
</feature>
<evidence type="ECO:0000256" key="2">
    <source>
        <dbReference type="ARBA" id="ARBA00012438"/>
    </source>
</evidence>
<gene>
    <name evidence="11" type="ORF">SAMN05192558_12075</name>
</gene>
<keyword evidence="4" id="KW-0808">Transferase</keyword>
<proteinExistence type="predicted"/>
<evidence type="ECO:0000256" key="5">
    <source>
        <dbReference type="ARBA" id="ARBA00022741"/>
    </source>
</evidence>
<feature type="transmembrane region" description="Helical" evidence="9">
    <location>
        <begin position="49"/>
        <end position="73"/>
    </location>
</feature>
<sequence length="418" mass="44716">MGVRAVLGPVGRESTYRRWVYLIIGGALLVPYVFLASTLVSVASDRIPVWLIVALILVVMVAAIVVMSFIPAVRVIEGTAARELLGDAVPEHATRRVTSWPARWRTAVWAVSHLLIGGVVSGVTLALPPAVVSSFAVPFTGSFYLGEVSAPMPKGWAAAWIPALGVLSLLLLVHVVSWCGALFIRLAPALLGPTPDDELVALRRRAEQLAERNRLARELHDSVGHALSIVTVQAAAARRVLAADPAFVDKALGAIEESARSALEDLDHVLGLLREDRAPTAPQWTLDDLPGLLDRTRIAGVRVESTVEGEVSRLPAAVSREAYRIVQECLTNVLRHAGKVPVAVRLAVGQEELVLDIDNPLDGVGAPRPGGGRGLAGMRERVTVLRGQMTAGVDDGRWVVAVRIPLRSGVRDEELVGE</sequence>
<dbReference type="PANTHER" id="PTHR24421:SF10">
    <property type="entry name" value="NITRATE_NITRITE SENSOR PROTEIN NARQ"/>
    <property type="match status" value="1"/>
</dbReference>
<evidence type="ECO:0000256" key="3">
    <source>
        <dbReference type="ARBA" id="ARBA00022553"/>
    </source>
</evidence>
<dbReference type="GO" id="GO:0046983">
    <property type="term" value="F:protein dimerization activity"/>
    <property type="evidence" value="ECO:0007669"/>
    <property type="project" value="InterPro"/>
</dbReference>
<keyword evidence="7" id="KW-0067">ATP-binding</keyword>
<keyword evidence="9" id="KW-0812">Transmembrane</keyword>
<evidence type="ECO:0000313" key="12">
    <source>
        <dbReference type="Proteomes" id="UP000199651"/>
    </source>
</evidence>
<comment type="catalytic activity">
    <reaction evidence="1">
        <text>ATP + protein L-histidine = ADP + protein N-phospho-L-histidine.</text>
        <dbReference type="EC" id="2.7.13.3"/>
    </reaction>
</comment>
<evidence type="ECO:0000259" key="10">
    <source>
        <dbReference type="Pfam" id="PF07730"/>
    </source>
</evidence>
<evidence type="ECO:0000256" key="8">
    <source>
        <dbReference type="ARBA" id="ARBA00023012"/>
    </source>
</evidence>
<dbReference type="GO" id="GO:0016020">
    <property type="term" value="C:membrane"/>
    <property type="evidence" value="ECO:0007669"/>
    <property type="project" value="InterPro"/>
</dbReference>
<keyword evidence="12" id="KW-1185">Reference proteome</keyword>
<reference evidence="12" key="1">
    <citation type="submission" date="2016-10" db="EMBL/GenBank/DDBJ databases">
        <authorList>
            <person name="Varghese N."/>
            <person name="Submissions S."/>
        </authorList>
    </citation>
    <scope>NUCLEOTIDE SEQUENCE [LARGE SCALE GENOMIC DNA]</scope>
    <source>
        <strain evidence="12">IBRC-M 10655</strain>
    </source>
</reference>
<evidence type="ECO:0000256" key="6">
    <source>
        <dbReference type="ARBA" id="ARBA00022777"/>
    </source>
</evidence>
<accession>A0A1H0WEV8</accession>
<protein>
    <recommendedName>
        <fullName evidence="2">histidine kinase</fullName>
        <ecNumber evidence="2">2.7.13.3</ecNumber>
    </recommendedName>
</protein>
<name>A0A1H0WEV8_9PSEU</name>
<dbReference type="CDD" id="cd16917">
    <property type="entry name" value="HATPase_UhpB-NarQ-NarX-like"/>
    <property type="match status" value="1"/>
</dbReference>
<dbReference type="GO" id="GO:0005524">
    <property type="term" value="F:ATP binding"/>
    <property type="evidence" value="ECO:0007669"/>
    <property type="project" value="UniProtKB-KW"/>
</dbReference>
<evidence type="ECO:0000313" key="11">
    <source>
        <dbReference type="EMBL" id="SDP89128.1"/>
    </source>
</evidence>
<dbReference type="InterPro" id="IPR011712">
    <property type="entry name" value="Sig_transdc_His_kin_sub3_dim/P"/>
</dbReference>
<dbReference type="Pfam" id="PF07730">
    <property type="entry name" value="HisKA_3"/>
    <property type="match status" value="1"/>
</dbReference>